<organism evidence="2 3">
    <name type="scientific">Peptoniphilus duerdenii ATCC BAA-1640</name>
    <dbReference type="NCBI Taxonomy" id="862517"/>
    <lineage>
        <taxon>Bacteria</taxon>
        <taxon>Bacillati</taxon>
        <taxon>Bacillota</taxon>
        <taxon>Tissierellia</taxon>
        <taxon>Tissierellales</taxon>
        <taxon>Peptoniphilaceae</taxon>
        <taxon>Peptoniphilus</taxon>
    </lineage>
</organism>
<gene>
    <name evidence="2" type="ORF">HMPREF9225_0941</name>
</gene>
<dbReference type="STRING" id="862517.HMPREF9225_0941"/>
<keyword evidence="3" id="KW-1185">Reference proteome</keyword>
<keyword evidence="1" id="KW-1133">Transmembrane helix</keyword>
<feature type="transmembrane region" description="Helical" evidence="1">
    <location>
        <begin position="155"/>
        <end position="177"/>
    </location>
</feature>
<feature type="transmembrane region" description="Helical" evidence="1">
    <location>
        <begin position="7"/>
        <end position="35"/>
    </location>
</feature>
<dbReference type="eggNOG" id="COG3819">
    <property type="taxonomic scope" value="Bacteria"/>
</dbReference>
<dbReference type="RefSeq" id="WP_008901755.1">
    <property type="nucleotide sequence ID" value="NZ_GL397071.1"/>
</dbReference>
<evidence type="ECO:0008006" key="4">
    <source>
        <dbReference type="Google" id="ProtNLM"/>
    </source>
</evidence>
<feature type="transmembrane region" description="Helical" evidence="1">
    <location>
        <begin position="55"/>
        <end position="74"/>
    </location>
</feature>
<dbReference type="EMBL" id="AEEH01000036">
    <property type="protein sequence ID" value="EFM25435.1"/>
    <property type="molecule type" value="Genomic_DNA"/>
</dbReference>
<dbReference type="InterPro" id="IPR010374">
    <property type="entry name" value="DUF969"/>
</dbReference>
<feature type="transmembrane region" description="Helical" evidence="1">
    <location>
        <begin position="189"/>
        <end position="210"/>
    </location>
</feature>
<accession>E0NLA2</accession>
<evidence type="ECO:0000313" key="3">
    <source>
        <dbReference type="Proteomes" id="UP000003280"/>
    </source>
</evidence>
<protein>
    <recommendedName>
        <fullName evidence="4">DUF969 domain-containing protein</fullName>
    </recommendedName>
</protein>
<keyword evidence="1" id="KW-0472">Membrane</keyword>
<reference evidence="2 3" key="1">
    <citation type="submission" date="2010-07" db="EMBL/GenBank/DDBJ databases">
        <authorList>
            <person name="Muzny D."/>
            <person name="Qin X."/>
            <person name="Deng J."/>
            <person name="Jiang H."/>
            <person name="Liu Y."/>
            <person name="Qu J."/>
            <person name="Song X.-Z."/>
            <person name="Zhang L."/>
            <person name="Thornton R."/>
            <person name="Coyle M."/>
            <person name="Francisco L."/>
            <person name="Jackson L."/>
            <person name="Javaid M."/>
            <person name="Korchina V."/>
            <person name="Kovar C."/>
            <person name="Mata R."/>
            <person name="Mathew T."/>
            <person name="Ngo R."/>
            <person name="Nguyen L."/>
            <person name="Nguyen N."/>
            <person name="Okwuonu G."/>
            <person name="Ongeri F."/>
            <person name="Pham C."/>
            <person name="Simmons D."/>
            <person name="Wilczek-Boney K."/>
            <person name="Hale W."/>
            <person name="Jakkamsetti A."/>
            <person name="Pham P."/>
            <person name="Ruth R."/>
            <person name="San Lucas F."/>
            <person name="Warren J."/>
            <person name="Zhang J."/>
            <person name="Zhao Z."/>
            <person name="Zhou C."/>
            <person name="Zhu D."/>
            <person name="Lee S."/>
            <person name="Bess C."/>
            <person name="Blankenburg K."/>
            <person name="Forbes L."/>
            <person name="Fu Q."/>
            <person name="Gubbala S."/>
            <person name="Hirani K."/>
            <person name="Jayaseelan J.C."/>
            <person name="Lara F."/>
            <person name="Munidasa M."/>
            <person name="Palculict T."/>
            <person name="Patil S."/>
            <person name="Pu L.-L."/>
            <person name="Saada N."/>
            <person name="Tang L."/>
            <person name="Weissenberger G."/>
            <person name="Zhu Y."/>
            <person name="Hemphill L."/>
            <person name="Shang Y."/>
            <person name="Youmans B."/>
            <person name="Ayvaz T."/>
            <person name="Ross M."/>
            <person name="Santibanez J."/>
            <person name="Aqrawi P."/>
            <person name="Gross S."/>
            <person name="Joshi V."/>
            <person name="Fowler G."/>
            <person name="Nazareth L."/>
            <person name="Reid J."/>
            <person name="Worley K."/>
            <person name="Petrosino J."/>
            <person name="Highlander S."/>
            <person name="Gibbs R."/>
        </authorList>
    </citation>
    <scope>NUCLEOTIDE SEQUENCE [LARGE SCALE GENOMIC DNA]</scope>
    <source>
        <strain evidence="2 3">ATCC BAA-1640</strain>
    </source>
</reference>
<sequence length="225" mass="24043">MIKLIGIAILIIGFALKFNSIAIIFVSMIATAIVGGLGVDGFLETLGTSFVNNRAMMIFVIVMLVTGTLERNGLRESAARFISKTKNANAGKIIASYGIMRVIFAAFNASFGGVAGFIRPVVMPMAEAAVREVPADNHEEHIEEVKGMAAGMENITWFFGQVLFVGGAGGLLVQGTLKELGYNVELIDLAKVEIPIAIIATLVGIIYYMLKDKKLSKKGAKGDIK</sequence>
<name>E0NLA2_9FIRM</name>
<evidence type="ECO:0000313" key="2">
    <source>
        <dbReference type="EMBL" id="EFM25435.1"/>
    </source>
</evidence>
<dbReference type="Pfam" id="PF06149">
    <property type="entry name" value="DUF969"/>
    <property type="match status" value="1"/>
</dbReference>
<dbReference type="Proteomes" id="UP000003280">
    <property type="component" value="Unassembled WGS sequence"/>
</dbReference>
<keyword evidence="1" id="KW-0812">Transmembrane</keyword>
<comment type="caution">
    <text evidence="2">The sequence shown here is derived from an EMBL/GenBank/DDBJ whole genome shotgun (WGS) entry which is preliminary data.</text>
</comment>
<dbReference type="HOGENOM" id="CLU_099769_0_0_9"/>
<evidence type="ECO:0000256" key="1">
    <source>
        <dbReference type="SAM" id="Phobius"/>
    </source>
</evidence>
<dbReference type="OrthoDB" id="80065at2"/>
<proteinExistence type="predicted"/>
<dbReference type="AlphaFoldDB" id="E0NLA2"/>